<dbReference type="CDD" id="cd03363">
    <property type="entry name" value="TOPRIM_TopoIA_TopoI"/>
    <property type="match status" value="1"/>
</dbReference>
<proteinExistence type="inferred from homology"/>
<dbReference type="OrthoDB" id="9804262at2"/>
<dbReference type="STRING" id="1122189.SAMN02745165_01095"/>
<comment type="caution">
    <text evidence="10">Lacks conserved residue(s) required for the propagation of feature annotation.</text>
</comment>
<feature type="site" description="Interaction with DNA" evidence="10">
    <location>
        <position position="307"/>
    </location>
</feature>
<dbReference type="Gene3D" id="2.70.20.10">
    <property type="entry name" value="Topoisomerase I, domain 3"/>
    <property type="match status" value="1"/>
</dbReference>
<feature type="compositionally biased region" description="Basic residues" evidence="11">
    <location>
        <begin position="762"/>
        <end position="774"/>
    </location>
</feature>
<evidence type="ECO:0000256" key="9">
    <source>
        <dbReference type="ARBA" id="ARBA00023235"/>
    </source>
</evidence>
<dbReference type="PANTHER" id="PTHR42785">
    <property type="entry name" value="DNA TOPOISOMERASE, TYPE IA, CORE"/>
    <property type="match status" value="1"/>
</dbReference>
<evidence type="ECO:0000259" key="13">
    <source>
        <dbReference type="PROSITE" id="PS52039"/>
    </source>
</evidence>
<dbReference type="InterPro" id="IPR003602">
    <property type="entry name" value="Topo_IA_DNA-bd_dom"/>
</dbReference>
<dbReference type="Gene3D" id="1.10.290.10">
    <property type="entry name" value="Topoisomerase I, domain 4"/>
    <property type="match status" value="1"/>
</dbReference>
<evidence type="ECO:0000256" key="11">
    <source>
        <dbReference type="SAM" id="MobiDB-lite"/>
    </source>
</evidence>
<feature type="region of interest" description="Interaction with DNA" evidence="10">
    <location>
        <begin position="167"/>
        <end position="172"/>
    </location>
</feature>
<dbReference type="Proteomes" id="UP000184171">
    <property type="component" value="Unassembled WGS sequence"/>
</dbReference>
<dbReference type="SMART" id="SM00493">
    <property type="entry name" value="TOPRIM"/>
    <property type="match status" value="1"/>
</dbReference>
<dbReference type="Gene3D" id="3.40.50.140">
    <property type="match status" value="1"/>
</dbReference>
<dbReference type="PANTHER" id="PTHR42785:SF1">
    <property type="entry name" value="DNA TOPOISOMERASE"/>
    <property type="match status" value="1"/>
</dbReference>
<dbReference type="GO" id="GO:0003917">
    <property type="term" value="F:DNA topoisomerase type I (single strand cut, ATP-independent) activity"/>
    <property type="evidence" value="ECO:0007669"/>
    <property type="project" value="UniProtKB-UniRule"/>
</dbReference>
<comment type="similarity">
    <text evidence="2 10">Belongs to the type IA topoisomerase family.</text>
</comment>
<evidence type="ECO:0000256" key="8">
    <source>
        <dbReference type="ARBA" id="ARBA00023125"/>
    </source>
</evidence>
<dbReference type="InterPro" id="IPR028612">
    <property type="entry name" value="Topoisom_1_IA"/>
</dbReference>
<dbReference type="EC" id="5.6.2.1" evidence="10"/>
<comment type="catalytic activity">
    <reaction evidence="1 10">
        <text>ATP-independent breakage of single-stranded DNA, followed by passage and rejoining.</text>
        <dbReference type="EC" id="5.6.2.1"/>
    </reaction>
</comment>
<dbReference type="Pfam" id="PF01751">
    <property type="entry name" value="Toprim"/>
    <property type="match status" value="1"/>
</dbReference>
<name>A0A1M6EZF5_MALRU</name>
<protein>
    <recommendedName>
        <fullName evidence="10">DNA topoisomerase 1</fullName>
        <ecNumber evidence="10">5.6.2.1</ecNumber>
    </recommendedName>
    <alternativeName>
        <fullName evidence="10">DNA topoisomerase I</fullName>
    </alternativeName>
</protein>
<dbReference type="GO" id="GO:0008270">
    <property type="term" value="F:zinc ion binding"/>
    <property type="evidence" value="ECO:0007669"/>
    <property type="project" value="UniProtKB-KW"/>
</dbReference>
<dbReference type="InterPro" id="IPR034149">
    <property type="entry name" value="TOPRIM_TopoI"/>
</dbReference>
<feature type="compositionally biased region" description="Basic residues" evidence="11">
    <location>
        <begin position="783"/>
        <end position="803"/>
    </location>
</feature>
<sequence>MAQSLVIVESPAKAKTIEKFLGKGYKVLASYGHVRALPSKQGSVDTDNNFNPKYHVLPESSKHISTLKKEVAKSDELILATDLDREGEAIAWHLLEALGIDEKGDKPKVKRVTFHEITKPAIDEAMAHPREIARNLVDAQQARSILDYLVGFNLSPFLWKKIRYGLSAGRVQSVALRLIVEREEEIEAFKPREYWSIEALLANAADSQFTAKLHAAEDKKLGKFAIENEEQAKAILGELEQADFSVSSLEKKERKRNPAAPFTTSTLQQEASRKLGFSARKTMSVAQKLYEGVEVNDGTHGLITYMRTDSVALSDVATSEAREVICKLYDESYALAKPRTFKNKSKNAQEAHEAIRPTSIARTPAQLKPYLSSDQLRLYELIWKRTVASQMAQAIFDATTVDIAAGDKYSFRATGQVIRFPGFMALYIEGTDNGDDENKEGLLPPLNEGEKLKNEQLSPEQHFTQPPPRFTEASLVKTMEEYGIGRPSTYASIMNTLVTRKYVRLEKRTFFPEDTGRVVAKLLVEHFSQYVDYDFTAELEEDLDAISRGEKAWIPQVKQFWDPFIALLHRKDKEVSKADVTTEKTDKICPECGKELVIKLGRSGRFLACSGFPDCRHTEPLNGDGEPAEEPVMSDEKCEKCGEGMLIKTGRYGKFLACSGYPKCKNIQPLEKPKSLNITCPQCNEGEMMEKKSRYGKIFYSCNRYPKCKYALWNEPKAEPCPKCNWPLTEIKVTKRWGTVQRCPQEDCDWENVLIPPEKKAPAKKTATKKKTTAKKTTASKTAAKKAPAKKTITRKKVEKKDA</sequence>
<organism evidence="14 15">
    <name type="scientific">Malonomonas rubra DSM 5091</name>
    <dbReference type="NCBI Taxonomy" id="1122189"/>
    <lineage>
        <taxon>Bacteria</taxon>
        <taxon>Pseudomonadati</taxon>
        <taxon>Thermodesulfobacteriota</taxon>
        <taxon>Desulfuromonadia</taxon>
        <taxon>Desulfuromonadales</taxon>
        <taxon>Geopsychrobacteraceae</taxon>
        <taxon>Malonomonas</taxon>
    </lineage>
</organism>
<evidence type="ECO:0000313" key="15">
    <source>
        <dbReference type="Proteomes" id="UP000184171"/>
    </source>
</evidence>
<keyword evidence="8 10" id="KW-0238">DNA-binding</keyword>
<keyword evidence="7 10" id="KW-0799">Topoisomerase</keyword>
<dbReference type="InterPro" id="IPR013826">
    <property type="entry name" value="Topo_IA_cen_sub3"/>
</dbReference>
<comment type="subunit">
    <text evidence="10">Monomer.</text>
</comment>
<dbReference type="Gene3D" id="3.30.65.10">
    <property type="entry name" value="Bacterial Topoisomerase I, domain 1"/>
    <property type="match status" value="3"/>
</dbReference>
<dbReference type="InterPro" id="IPR013825">
    <property type="entry name" value="Topo_IA_cen_sub2"/>
</dbReference>
<dbReference type="SMART" id="SM00437">
    <property type="entry name" value="TOP1Ac"/>
    <property type="match status" value="1"/>
</dbReference>
<feature type="site" description="Interaction with DNA" evidence="10">
    <location>
        <position position="143"/>
    </location>
</feature>
<feature type="region of interest" description="Disordered" evidence="11">
    <location>
        <begin position="759"/>
        <end position="803"/>
    </location>
</feature>
<dbReference type="EMBL" id="FQZT01000003">
    <property type="protein sequence ID" value="SHI90769.1"/>
    <property type="molecule type" value="Genomic_DNA"/>
</dbReference>
<dbReference type="Pfam" id="PF01396">
    <property type="entry name" value="Zn_ribbon_Top1"/>
    <property type="match status" value="3"/>
</dbReference>
<dbReference type="InterPro" id="IPR013824">
    <property type="entry name" value="Topo_IA_cen_sub1"/>
</dbReference>
<feature type="domain" description="Topo IA-type catalytic" evidence="13">
    <location>
        <begin position="133"/>
        <end position="568"/>
    </location>
</feature>
<gene>
    <name evidence="10" type="primary">topA</name>
    <name evidence="14" type="ORF">SAMN02745165_01095</name>
</gene>
<keyword evidence="3" id="KW-0479">Metal-binding</keyword>
<keyword evidence="6" id="KW-0460">Magnesium</keyword>
<dbReference type="Gene3D" id="1.10.460.10">
    <property type="entry name" value="Topoisomerase I, domain 2"/>
    <property type="match status" value="1"/>
</dbReference>
<dbReference type="InterPro" id="IPR005733">
    <property type="entry name" value="TopoI_bac-type"/>
</dbReference>
<dbReference type="SUPFAM" id="SSF57783">
    <property type="entry name" value="Zinc beta-ribbon"/>
    <property type="match status" value="2"/>
</dbReference>
<dbReference type="PROSITE" id="PS50880">
    <property type="entry name" value="TOPRIM"/>
    <property type="match status" value="1"/>
</dbReference>
<keyword evidence="5" id="KW-0862">Zinc</keyword>
<dbReference type="InterPro" id="IPR000380">
    <property type="entry name" value="Topo_IA"/>
</dbReference>
<dbReference type="RefSeq" id="WP_072906478.1">
    <property type="nucleotide sequence ID" value="NZ_FQZT01000003.1"/>
</dbReference>
<keyword evidence="15" id="KW-1185">Reference proteome</keyword>
<evidence type="ECO:0000256" key="10">
    <source>
        <dbReference type="HAMAP-Rule" id="MF_00952"/>
    </source>
</evidence>
<evidence type="ECO:0000256" key="7">
    <source>
        <dbReference type="ARBA" id="ARBA00023029"/>
    </source>
</evidence>
<evidence type="ECO:0000256" key="1">
    <source>
        <dbReference type="ARBA" id="ARBA00000213"/>
    </source>
</evidence>
<dbReference type="GO" id="GO:0003677">
    <property type="term" value="F:DNA binding"/>
    <property type="evidence" value="ECO:0007669"/>
    <property type="project" value="UniProtKB-KW"/>
</dbReference>
<dbReference type="SMART" id="SM00436">
    <property type="entry name" value="TOP1Bc"/>
    <property type="match status" value="1"/>
</dbReference>
<dbReference type="PROSITE" id="PS00396">
    <property type="entry name" value="TOPO_IA_1"/>
    <property type="match status" value="1"/>
</dbReference>
<feature type="site" description="Interaction with DNA" evidence="10">
    <location>
        <position position="33"/>
    </location>
</feature>
<dbReference type="InterPro" id="IPR013498">
    <property type="entry name" value="Topo_IA_Znf"/>
</dbReference>
<dbReference type="PROSITE" id="PS52039">
    <property type="entry name" value="TOPO_IA_2"/>
    <property type="match status" value="1"/>
</dbReference>
<dbReference type="PRINTS" id="PR00417">
    <property type="entry name" value="PRTPISMRASEI"/>
</dbReference>
<accession>A0A1M6EZF5</accession>
<dbReference type="SUPFAM" id="SSF56712">
    <property type="entry name" value="Prokaryotic type I DNA topoisomerase"/>
    <property type="match status" value="1"/>
</dbReference>
<feature type="active site" description="O-(5'-phospho-DNA)-tyrosine intermediate" evidence="10">
    <location>
        <position position="305"/>
    </location>
</feature>
<dbReference type="InterPro" id="IPR013497">
    <property type="entry name" value="Topo_IA_cen"/>
</dbReference>
<dbReference type="GO" id="GO:0005694">
    <property type="term" value="C:chromosome"/>
    <property type="evidence" value="ECO:0007669"/>
    <property type="project" value="InterPro"/>
</dbReference>
<dbReference type="HAMAP" id="MF_00952">
    <property type="entry name" value="Topoisom_1_prok"/>
    <property type="match status" value="1"/>
</dbReference>
<dbReference type="InterPro" id="IPR023405">
    <property type="entry name" value="Topo_IA_core_domain"/>
</dbReference>
<dbReference type="GO" id="GO:0006265">
    <property type="term" value="P:DNA topological change"/>
    <property type="evidence" value="ECO:0007669"/>
    <property type="project" value="UniProtKB-UniRule"/>
</dbReference>
<evidence type="ECO:0000313" key="14">
    <source>
        <dbReference type="EMBL" id="SHI90769.1"/>
    </source>
</evidence>
<dbReference type="Pfam" id="PF01131">
    <property type="entry name" value="Topoisom_bac"/>
    <property type="match status" value="1"/>
</dbReference>
<feature type="site" description="Interaction with DNA" evidence="10">
    <location>
        <position position="147"/>
    </location>
</feature>
<feature type="site" description="Interaction with DNA" evidence="10">
    <location>
        <position position="159"/>
    </location>
</feature>
<reference evidence="14 15" key="1">
    <citation type="submission" date="2016-11" db="EMBL/GenBank/DDBJ databases">
        <authorList>
            <person name="Jaros S."/>
            <person name="Januszkiewicz K."/>
            <person name="Wedrychowicz H."/>
        </authorList>
    </citation>
    <scope>NUCLEOTIDE SEQUENCE [LARGE SCALE GENOMIC DNA]</scope>
    <source>
        <strain evidence="14 15">DSM 5091</strain>
    </source>
</reference>
<evidence type="ECO:0000259" key="12">
    <source>
        <dbReference type="PROSITE" id="PS50880"/>
    </source>
</evidence>
<evidence type="ECO:0000256" key="6">
    <source>
        <dbReference type="ARBA" id="ARBA00022842"/>
    </source>
</evidence>
<feature type="domain" description="Toprim" evidence="12">
    <location>
        <begin position="3"/>
        <end position="117"/>
    </location>
</feature>
<feature type="site" description="Interaction with DNA" evidence="10">
    <location>
        <position position="500"/>
    </location>
</feature>
<dbReference type="InterPro" id="IPR003601">
    <property type="entry name" value="Topo_IA_2"/>
</dbReference>
<evidence type="ECO:0000256" key="5">
    <source>
        <dbReference type="ARBA" id="ARBA00022833"/>
    </source>
</evidence>
<dbReference type="AlphaFoldDB" id="A0A1M6EZF5"/>
<keyword evidence="9 10" id="KW-0413">Isomerase</keyword>
<dbReference type="InterPro" id="IPR023406">
    <property type="entry name" value="Topo_IA_AS"/>
</dbReference>
<keyword evidence="4" id="KW-0863">Zinc-finger</keyword>
<evidence type="ECO:0000256" key="3">
    <source>
        <dbReference type="ARBA" id="ARBA00022723"/>
    </source>
</evidence>
<dbReference type="InterPro" id="IPR006171">
    <property type="entry name" value="TOPRIM_dom"/>
</dbReference>
<evidence type="ECO:0000256" key="4">
    <source>
        <dbReference type="ARBA" id="ARBA00022771"/>
    </source>
</evidence>
<evidence type="ECO:0000256" key="2">
    <source>
        <dbReference type="ARBA" id="ARBA00009446"/>
    </source>
</evidence>
<dbReference type="NCBIfam" id="TIGR01051">
    <property type="entry name" value="topA_bact"/>
    <property type="match status" value="1"/>
</dbReference>
<dbReference type="CDD" id="cd00186">
    <property type="entry name" value="TOP1Ac"/>
    <property type="match status" value="1"/>
</dbReference>
<comment type="function">
    <text evidence="10">Releases the supercoiling and torsional tension of DNA, which is introduced during the DNA replication and transcription, by transiently cleaving and rejoining one strand of the DNA duplex. Introduces a single-strand break via transesterification at a target site in duplex DNA. The scissile phosphodiester is attacked by the catalytic tyrosine of the enzyme, resulting in the formation of a DNA-(5'-phosphotyrosyl)-enzyme intermediate and the expulsion of a 3'-OH DNA strand. The free DNA strand then undergoes passage around the unbroken strand, thus removing DNA supercoils. Finally, in the religation step, the DNA 3'-OH attacks the covalent intermediate to expel the active-site tyrosine and restore the DNA phosphodiester backbone.</text>
</comment>